<dbReference type="EMBL" id="JAMYQB010000012">
    <property type="protein sequence ID" value="MER9405647.1"/>
    <property type="molecule type" value="Genomic_DNA"/>
</dbReference>
<accession>A0ABV1Z0Y2</accession>
<name>A0ABV1Z0Y2_9HYPH</name>
<evidence type="ECO:0000313" key="3">
    <source>
        <dbReference type="Proteomes" id="UP001433071"/>
    </source>
</evidence>
<protein>
    <submittedName>
        <fullName evidence="2">Uncharacterized protein</fullName>
    </submittedName>
</protein>
<feature type="transmembrane region" description="Helical" evidence="1">
    <location>
        <begin position="121"/>
        <end position="145"/>
    </location>
</feature>
<keyword evidence="1" id="KW-1133">Transmembrane helix</keyword>
<keyword evidence="1" id="KW-0812">Transmembrane</keyword>
<keyword evidence="3" id="KW-1185">Reference proteome</keyword>
<evidence type="ECO:0000256" key="1">
    <source>
        <dbReference type="SAM" id="Phobius"/>
    </source>
</evidence>
<keyword evidence="1" id="KW-0472">Membrane</keyword>
<sequence>MWMPLRITEAVEIARNRRAIRRIDRAYDVELAKAKTANDRENAENGRHWETSLHVDAIEAIKTRRLLRKANSLDVPYEYPSETSSIWERSRQLHTWHLTTIGYSEVRKAIRLERRDRRESAITWAGVIIGIIGSLTGLLSVWLSARGP</sequence>
<dbReference type="Proteomes" id="UP001433071">
    <property type="component" value="Unassembled WGS sequence"/>
</dbReference>
<dbReference type="RefSeq" id="WP_352558959.1">
    <property type="nucleotide sequence ID" value="NZ_JAMYQB010000012.1"/>
</dbReference>
<evidence type="ECO:0000313" key="2">
    <source>
        <dbReference type="EMBL" id="MER9405647.1"/>
    </source>
</evidence>
<gene>
    <name evidence="2" type="ORF">NKI36_16570</name>
</gene>
<reference evidence="2 3" key="1">
    <citation type="journal article" date="2024" name="Proc. Natl. Acad. Sci. U.S.A.">
        <title>The evolutionary genomics of adaptation to stress in wild rhizobium bacteria.</title>
        <authorList>
            <person name="Kehlet-Delgado H."/>
            <person name="Montoya A.P."/>
            <person name="Jensen K.T."/>
            <person name="Wendlandt C.E."/>
            <person name="Dexheimer C."/>
            <person name="Roberts M."/>
            <person name="Torres Martinez L."/>
            <person name="Friesen M.L."/>
            <person name="Griffitts J.S."/>
            <person name="Porter S.S."/>
        </authorList>
    </citation>
    <scope>NUCLEOTIDE SEQUENCE [LARGE SCALE GENOMIC DNA]</scope>
    <source>
        <strain evidence="2 3">M0641</strain>
    </source>
</reference>
<organism evidence="2 3">
    <name type="scientific">Mesorhizobium caraganae</name>
    <dbReference type="NCBI Taxonomy" id="483206"/>
    <lineage>
        <taxon>Bacteria</taxon>
        <taxon>Pseudomonadati</taxon>
        <taxon>Pseudomonadota</taxon>
        <taxon>Alphaproteobacteria</taxon>
        <taxon>Hyphomicrobiales</taxon>
        <taxon>Phyllobacteriaceae</taxon>
        <taxon>Mesorhizobium</taxon>
    </lineage>
</organism>
<comment type="caution">
    <text evidence="2">The sequence shown here is derived from an EMBL/GenBank/DDBJ whole genome shotgun (WGS) entry which is preliminary data.</text>
</comment>
<proteinExistence type="predicted"/>